<dbReference type="GeneID" id="96611017"/>
<dbReference type="OrthoDB" id="8113439at2"/>
<evidence type="ECO:0000313" key="1">
    <source>
        <dbReference type="EMBL" id="AIY20057.2"/>
    </source>
</evidence>
<dbReference type="Gene3D" id="3.40.920.10">
    <property type="entry name" value="Pyruvate-ferredoxin oxidoreductase, PFOR, domain III"/>
    <property type="match status" value="1"/>
</dbReference>
<gene>
    <name evidence="1" type="ORF">KR76_19655</name>
</gene>
<dbReference type="AlphaFoldDB" id="A0A0A1DTZ1"/>
<keyword evidence="2" id="KW-1185">Reference proteome</keyword>
<dbReference type="GO" id="GO:0047553">
    <property type="term" value="F:2-oxoglutarate synthase activity"/>
    <property type="evidence" value="ECO:0007669"/>
    <property type="project" value="UniProtKB-EC"/>
</dbReference>
<reference evidence="1 2" key="1">
    <citation type="journal article" date="2015" name="Genome Announc.">
        <title>Complete Genome Sequence of Steroid-Transforming Nocardioides simplex VKM Ac-2033D.</title>
        <authorList>
            <person name="Shtratnikova V.Y."/>
            <person name="Schelkunov M.I."/>
            <person name="Pekov Y.A."/>
            <person name="Fokina V.V."/>
            <person name="Logacheva M.D."/>
            <person name="Sokolov S.L."/>
            <person name="Bragin E.Y."/>
            <person name="Ashapkin V.V."/>
            <person name="Donova M.V."/>
        </authorList>
    </citation>
    <scope>NUCLEOTIDE SEQUENCE [LARGE SCALE GENOMIC DNA]</scope>
    <source>
        <strain evidence="1 2">VKM Ac-2033D</strain>
    </source>
</reference>
<name>A0A0A1DTZ1_NOCSI</name>
<sequence length="200" mass="20344">MSPTSTTGPRGREHALMVSGIGGQGIQLLAKTLAQALTAQGRYAMLGAEYGGEMRGGPTQATVVVGDAPLRALPIVPRADAAILMHDRFSENTLARLAAGGLTLVNSSVAPEEFLADREHVVRVPATVLAREAGAAQAGGFAMLGAYCALTGAAGHDELVATMTALLPPYRRQHAEGNARALEAGAAHVTSVPTAAGALT</sequence>
<proteinExistence type="predicted"/>
<dbReference type="Proteomes" id="UP000030300">
    <property type="component" value="Chromosome"/>
</dbReference>
<dbReference type="InterPro" id="IPR002869">
    <property type="entry name" value="Pyrv_flavodox_OxRed_cen"/>
</dbReference>
<dbReference type="eggNOG" id="COG1014">
    <property type="taxonomic scope" value="Bacteria"/>
</dbReference>
<dbReference type="EMBL" id="CP009896">
    <property type="protein sequence ID" value="AIY20057.2"/>
    <property type="molecule type" value="Genomic_DNA"/>
</dbReference>
<protein>
    <submittedName>
        <fullName evidence="1">2-oxoglutarate oxidoreductase, gamma subunit</fullName>
        <ecNumber evidence="1">1.2.7.3</ecNumber>
    </submittedName>
</protein>
<dbReference type="KEGG" id="psim:KR76_19655"/>
<evidence type="ECO:0000313" key="2">
    <source>
        <dbReference type="Proteomes" id="UP000030300"/>
    </source>
</evidence>
<dbReference type="EC" id="1.2.7.3" evidence="1"/>
<dbReference type="InterPro" id="IPR052554">
    <property type="entry name" value="2-oxoglutarate_synth_KorC"/>
</dbReference>
<dbReference type="Pfam" id="PF01558">
    <property type="entry name" value="POR"/>
    <property type="match status" value="1"/>
</dbReference>
<dbReference type="RefSeq" id="WP_052138892.1">
    <property type="nucleotide sequence ID" value="NZ_BJMC01000022.1"/>
</dbReference>
<keyword evidence="1" id="KW-0560">Oxidoreductase</keyword>
<dbReference type="PANTHER" id="PTHR42730:SF1">
    <property type="entry name" value="2-OXOGLUTARATE SYNTHASE SUBUNIT KORC"/>
    <property type="match status" value="1"/>
</dbReference>
<dbReference type="PANTHER" id="PTHR42730">
    <property type="entry name" value="2-OXOGLUTARATE SYNTHASE SUBUNIT KORC"/>
    <property type="match status" value="1"/>
</dbReference>
<dbReference type="HOGENOM" id="CLU_1365028_0_0_11"/>
<dbReference type="InterPro" id="IPR019752">
    <property type="entry name" value="Pyrv/ketoisovalerate_OxRed_cat"/>
</dbReference>
<dbReference type="STRING" id="2045.KR76_19655"/>
<organism evidence="1 2">
    <name type="scientific">Nocardioides simplex</name>
    <name type="common">Arthrobacter simplex</name>
    <dbReference type="NCBI Taxonomy" id="2045"/>
    <lineage>
        <taxon>Bacteria</taxon>
        <taxon>Bacillati</taxon>
        <taxon>Actinomycetota</taxon>
        <taxon>Actinomycetes</taxon>
        <taxon>Propionibacteriales</taxon>
        <taxon>Nocardioidaceae</taxon>
        <taxon>Pimelobacter</taxon>
    </lineage>
</organism>
<accession>A0A0A1DTZ1</accession>
<dbReference type="SUPFAM" id="SSF53323">
    <property type="entry name" value="Pyruvate-ferredoxin oxidoreductase, PFOR, domain III"/>
    <property type="match status" value="1"/>
</dbReference>